<protein>
    <submittedName>
        <fullName evidence="5">Serpin-like-2 protein</fullName>
    </submittedName>
</protein>
<evidence type="ECO:0000256" key="1">
    <source>
        <dbReference type="ARBA" id="ARBA00009500"/>
    </source>
</evidence>
<keyword evidence="2" id="KW-0646">Protease inhibitor</keyword>
<dbReference type="GO" id="GO:0004867">
    <property type="term" value="F:serine-type endopeptidase inhibitor activity"/>
    <property type="evidence" value="ECO:0007669"/>
    <property type="project" value="UniProtKB-KW"/>
</dbReference>
<dbReference type="Pfam" id="PF00079">
    <property type="entry name" value="Serpin"/>
    <property type="match status" value="1"/>
</dbReference>
<dbReference type="Gene3D" id="3.30.497.10">
    <property type="entry name" value="Antithrombin, subunit I, domain 2"/>
    <property type="match status" value="1"/>
</dbReference>
<proteinExistence type="inferred from homology"/>
<accession>W6MEP4</accession>
<dbReference type="InterPro" id="IPR000215">
    <property type="entry name" value="Serpin_fam"/>
</dbReference>
<feature type="domain" description="Serpin" evidence="4">
    <location>
        <begin position="4"/>
        <end position="67"/>
    </location>
</feature>
<evidence type="ECO:0000256" key="2">
    <source>
        <dbReference type="ARBA" id="ARBA00022690"/>
    </source>
</evidence>
<sequence>MIGVSAHTNGMIPNLLKQPLSRATRFFAVNTVFFNGTWQIPFDPSMTKLEDFNTGNDVVQVPMMKTTLPLWYV</sequence>
<gene>
    <name evidence="5" type="primary">serpin-like-2</name>
</gene>
<evidence type="ECO:0000259" key="4">
    <source>
        <dbReference type="Pfam" id="PF00079"/>
    </source>
</evidence>
<reference evidence="5" key="2">
    <citation type="submission" date="2014-02" db="EMBL/GenBank/DDBJ databases">
        <title>The hermit crab's nose antennal transcriptomics.</title>
        <authorList>
            <person name="Groh K.C."/>
            <person name="Vogel H."/>
            <person name="Stensmyr M.C."/>
            <person name="Grosse-Wilde E."/>
            <person name="Hansson B.S."/>
        </authorList>
    </citation>
    <scope>NUCLEOTIDE SEQUENCE</scope>
    <source>
        <tissue evidence="5">Antennules</tissue>
    </source>
</reference>
<evidence type="ECO:0000313" key="5">
    <source>
        <dbReference type="EMBL" id="CDK12490.1"/>
    </source>
</evidence>
<dbReference type="PANTHER" id="PTHR11461">
    <property type="entry name" value="SERINE PROTEASE INHIBITOR, SERPIN"/>
    <property type="match status" value="1"/>
</dbReference>
<keyword evidence="3" id="KW-0722">Serine protease inhibitor</keyword>
<dbReference type="InterPro" id="IPR023796">
    <property type="entry name" value="Serpin_dom"/>
</dbReference>
<organism evidence="5">
    <name type="scientific">Pagurus bernhardus</name>
    <name type="common">Common hermit crab</name>
    <name type="synonym">Eupagurus bernhardus</name>
    <dbReference type="NCBI Taxonomy" id="174397"/>
    <lineage>
        <taxon>Eukaryota</taxon>
        <taxon>Metazoa</taxon>
        <taxon>Ecdysozoa</taxon>
        <taxon>Arthropoda</taxon>
        <taxon>Crustacea</taxon>
        <taxon>Multicrustacea</taxon>
        <taxon>Malacostraca</taxon>
        <taxon>Eumalacostraca</taxon>
        <taxon>Eucarida</taxon>
        <taxon>Decapoda</taxon>
        <taxon>Pleocyemata</taxon>
        <taxon>Anomura</taxon>
        <taxon>Paguroidea</taxon>
        <taxon>Paguridae</taxon>
        <taxon>Pagurus</taxon>
    </lineage>
</organism>
<dbReference type="InterPro" id="IPR042178">
    <property type="entry name" value="Serpin_sf_1"/>
</dbReference>
<name>W6MEP4_PAGBR</name>
<comment type="similarity">
    <text evidence="1">Belongs to the serpin family.</text>
</comment>
<dbReference type="SUPFAM" id="SSF56574">
    <property type="entry name" value="Serpins"/>
    <property type="match status" value="1"/>
</dbReference>
<dbReference type="AlphaFoldDB" id="W6MEP4"/>
<dbReference type="InterPro" id="IPR036186">
    <property type="entry name" value="Serpin_sf"/>
</dbReference>
<dbReference type="PANTHER" id="PTHR11461:SF211">
    <property type="entry name" value="GH10112P-RELATED"/>
    <property type="match status" value="1"/>
</dbReference>
<reference evidence="5" key="1">
    <citation type="submission" date="2013-06" db="EMBL/GenBank/DDBJ databases">
        <authorList>
            <person name="Groh K."/>
        </authorList>
    </citation>
    <scope>NUCLEOTIDE SEQUENCE</scope>
    <source>
        <tissue evidence="5">Antennules</tissue>
    </source>
</reference>
<dbReference type="EMBL" id="HABX01000046">
    <property type="protein sequence ID" value="CDK12490.1"/>
    <property type="molecule type" value="Transcribed_RNA"/>
</dbReference>
<feature type="non-terminal residue" evidence="5">
    <location>
        <position position="73"/>
    </location>
</feature>
<dbReference type="GO" id="GO:0005615">
    <property type="term" value="C:extracellular space"/>
    <property type="evidence" value="ECO:0007669"/>
    <property type="project" value="InterPro"/>
</dbReference>
<evidence type="ECO:0000256" key="3">
    <source>
        <dbReference type="ARBA" id="ARBA00022900"/>
    </source>
</evidence>